<organism evidence="6 7">
    <name type="scientific">Helianthus annuus</name>
    <name type="common">Common sunflower</name>
    <dbReference type="NCBI Taxonomy" id="4232"/>
    <lineage>
        <taxon>Eukaryota</taxon>
        <taxon>Viridiplantae</taxon>
        <taxon>Streptophyta</taxon>
        <taxon>Embryophyta</taxon>
        <taxon>Tracheophyta</taxon>
        <taxon>Spermatophyta</taxon>
        <taxon>Magnoliopsida</taxon>
        <taxon>eudicotyledons</taxon>
        <taxon>Gunneridae</taxon>
        <taxon>Pentapetalae</taxon>
        <taxon>asterids</taxon>
        <taxon>campanulids</taxon>
        <taxon>Asterales</taxon>
        <taxon>Asteraceae</taxon>
        <taxon>Asteroideae</taxon>
        <taxon>Heliantheae alliance</taxon>
        <taxon>Heliantheae</taxon>
        <taxon>Helianthus</taxon>
    </lineage>
</organism>
<keyword evidence="3" id="KW-0238">DNA-binding</keyword>
<evidence type="ECO:0000256" key="4">
    <source>
        <dbReference type="ARBA" id="ARBA00023163"/>
    </source>
</evidence>
<keyword evidence="7" id="KW-1185">Reference proteome</keyword>
<evidence type="ECO:0000256" key="5">
    <source>
        <dbReference type="ARBA" id="ARBA00023242"/>
    </source>
</evidence>
<keyword evidence="4" id="KW-0804">Transcription</keyword>
<dbReference type="Gramene" id="mRNA:HanXRQr2_Chr06g0272251">
    <property type="protein sequence ID" value="mRNA:HanXRQr2_Chr06g0272251"/>
    <property type="gene ID" value="HanXRQr2_Chr06g0272251"/>
</dbReference>
<dbReference type="GO" id="GO:0003677">
    <property type="term" value="F:DNA binding"/>
    <property type="evidence" value="ECO:0007669"/>
    <property type="project" value="UniProtKB-KW"/>
</dbReference>
<gene>
    <name evidence="6" type="ORF">HanXRQr2_Chr06g0272251</name>
</gene>
<accession>A0A9K3IVH9</accession>
<sequence length="172" mass="19772">MWKSKAVMLVSNESHIAHRTRSKFTKKNESMVVDSKKPAETISVRSITHTSDVVSHKRSTLKRSKTVSFIEYTKVAERRMRLPFDVASELAFSIDSLRDVTIQNLRSELPNMNTRAEKNGDGYRYGFSKWSAFLKSNHIQFGATLFFKYVKSSQLLMLTKVVHKTTKKRGHA</sequence>
<protein>
    <submittedName>
        <fullName evidence="6">Transcription factor B3-Domain family</fullName>
    </submittedName>
</protein>
<evidence type="ECO:0000313" key="7">
    <source>
        <dbReference type="Proteomes" id="UP000215914"/>
    </source>
</evidence>
<dbReference type="Gene3D" id="2.40.330.10">
    <property type="entry name" value="DNA-binding pseudobarrel domain"/>
    <property type="match status" value="1"/>
</dbReference>
<comment type="subcellular location">
    <subcellularLocation>
        <location evidence="1">Nucleus</location>
    </subcellularLocation>
</comment>
<keyword evidence="2" id="KW-0805">Transcription regulation</keyword>
<keyword evidence="5" id="KW-0539">Nucleus</keyword>
<evidence type="ECO:0000256" key="3">
    <source>
        <dbReference type="ARBA" id="ARBA00023125"/>
    </source>
</evidence>
<dbReference type="AlphaFoldDB" id="A0A9K3IVH9"/>
<evidence type="ECO:0000256" key="1">
    <source>
        <dbReference type="ARBA" id="ARBA00004123"/>
    </source>
</evidence>
<dbReference type="GO" id="GO:0005634">
    <property type="term" value="C:nucleus"/>
    <property type="evidence" value="ECO:0007669"/>
    <property type="project" value="UniProtKB-SubCell"/>
</dbReference>
<dbReference type="InterPro" id="IPR015300">
    <property type="entry name" value="DNA-bd_pseudobarrel_sf"/>
</dbReference>
<comment type="caution">
    <text evidence="6">The sequence shown here is derived from an EMBL/GenBank/DDBJ whole genome shotgun (WGS) entry which is preliminary data.</text>
</comment>
<reference evidence="6" key="1">
    <citation type="journal article" date="2017" name="Nature">
        <title>The sunflower genome provides insights into oil metabolism, flowering and Asterid evolution.</title>
        <authorList>
            <person name="Badouin H."/>
            <person name="Gouzy J."/>
            <person name="Grassa C.J."/>
            <person name="Murat F."/>
            <person name="Staton S.E."/>
            <person name="Cottret L."/>
            <person name="Lelandais-Briere C."/>
            <person name="Owens G.L."/>
            <person name="Carrere S."/>
            <person name="Mayjonade B."/>
            <person name="Legrand L."/>
            <person name="Gill N."/>
            <person name="Kane N.C."/>
            <person name="Bowers J.E."/>
            <person name="Hubner S."/>
            <person name="Bellec A."/>
            <person name="Berard A."/>
            <person name="Berges H."/>
            <person name="Blanchet N."/>
            <person name="Boniface M.C."/>
            <person name="Brunel D."/>
            <person name="Catrice O."/>
            <person name="Chaidir N."/>
            <person name="Claudel C."/>
            <person name="Donnadieu C."/>
            <person name="Faraut T."/>
            <person name="Fievet G."/>
            <person name="Helmstetter N."/>
            <person name="King M."/>
            <person name="Knapp S.J."/>
            <person name="Lai Z."/>
            <person name="Le Paslier M.C."/>
            <person name="Lippi Y."/>
            <person name="Lorenzon L."/>
            <person name="Mandel J.R."/>
            <person name="Marage G."/>
            <person name="Marchand G."/>
            <person name="Marquand E."/>
            <person name="Bret-Mestries E."/>
            <person name="Morien E."/>
            <person name="Nambeesan S."/>
            <person name="Nguyen T."/>
            <person name="Pegot-Espagnet P."/>
            <person name="Pouilly N."/>
            <person name="Raftis F."/>
            <person name="Sallet E."/>
            <person name="Schiex T."/>
            <person name="Thomas J."/>
            <person name="Vandecasteele C."/>
            <person name="Vares D."/>
            <person name="Vear F."/>
            <person name="Vautrin S."/>
            <person name="Crespi M."/>
            <person name="Mangin B."/>
            <person name="Burke J.M."/>
            <person name="Salse J."/>
            <person name="Munos S."/>
            <person name="Vincourt P."/>
            <person name="Rieseberg L.H."/>
            <person name="Langlade N.B."/>
        </authorList>
    </citation>
    <scope>NUCLEOTIDE SEQUENCE</scope>
    <source>
        <tissue evidence="6">Leaves</tissue>
    </source>
</reference>
<reference evidence="6" key="2">
    <citation type="submission" date="2020-06" db="EMBL/GenBank/DDBJ databases">
        <title>Helianthus annuus Genome sequencing and assembly Release 2.</title>
        <authorList>
            <person name="Gouzy J."/>
            <person name="Langlade N."/>
            <person name="Munos S."/>
        </authorList>
    </citation>
    <scope>NUCLEOTIDE SEQUENCE</scope>
    <source>
        <tissue evidence="6">Leaves</tissue>
    </source>
</reference>
<dbReference type="Proteomes" id="UP000215914">
    <property type="component" value="Unassembled WGS sequence"/>
</dbReference>
<dbReference type="SUPFAM" id="SSF101936">
    <property type="entry name" value="DNA-binding pseudobarrel domain"/>
    <property type="match status" value="1"/>
</dbReference>
<evidence type="ECO:0000256" key="2">
    <source>
        <dbReference type="ARBA" id="ARBA00023015"/>
    </source>
</evidence>
<proteinExistence type="predicted"/>
<dbReference type="EMBL" id="MNCJ02000321">
    <property type="protein sequence ID" value="KAF5803517.1"/>
    <property type="molecule type" value="Genomic_DNA"/>
</dbReference>
<evidence type="ECO:0000313" key="6">
    <source>
        <dbReference type="EMBL" id="KAF5803517.1"/>
    </source>
</evidence>
<name>A0A9K3IVH9_HELAN</name>